<dbReference type="AlphaFoldDB" id="A0ABD0J7M1"/>
<feature type="region of interest" description="Disordered" evidence="1">
    <location>
        <begin position="70"/>
        <end position="95"/>
    </location>
</feature>
<proteinExistence type="predicted"/>
<evidence type="ECO:0000313" key="3">
    <source>
        <dbReference type="Proteomes" id="UP001519460"/>
    </source>
</evidence>
<organism evidence="2 3">
    <name type="scientific">Batillaria attramentaria</name>
    <dbReference type="NCBI Taxonomy" id="370345"/>
    <lineage>
        <taxon>Eukaryota</taxon>
        <taxon>Metazoa</taxon>
        <taxon>Spiralia</taxon>
        <taxon>Lophotrochozoa</taxon>
        <taxon>Mollusca</taxon>
        <taxon>Gastropoda</taxon>
        <taxon>Caenogastropoda</taxon>
        <taxon>Sorbeoconcha</taxon>
        <taxon>Cerithioidea</taxon>
        <taxon>Batillariidae</taxon>
        <taxon>Batillaria</taxon>
    </lineage>
</organism>
<comment type="caution">
    <text evidence="2">The sequence shown here is derived from an EMBL/GenBank/DDBJ whole genome shotgun (WGS) entry which is preliminary data.</text>
</comment>
<protein>
    <submittedName>
        <fullName evidence="2">Uncharacterized protein</fullName>
    </submittedName>
</protein>
<evidence type="ECO:0000313" key="2">
    <source>
        <dbReference type="EMBL" id="KAK7464543.1"/>
    </source>
</evidence>
<dbReference type="EMBL" id="JACVVK020000587">
    <property type="protein sequence ID" value="KAK7464543.1"/>
    <property type="molecule type" value="Genomic_DNA"/>
</dbReference>
<name>A0ABD0J7M1_9CAEN</name>
<gene>
    <name evidence="2" type="ORF">BaRGS_00037904</name>
</gene>
<dbReference type="Proteomes" id="UP001519460">
    <property type="component" value="Unassembled WGS sequence"/>
</dbReference>
<keyword evidence="3" id="KW-1185">Reference proteome</keyword>
<accession>A0ABD0J7M1</accession>
<reference evidence="2 3" key="1">
    <citation type="journal article" date="2023" name="Sci. Data">
        <title>Genome assembly of the Korean intertidal mud-creeper Batillaria attramentaria.</title>
        <authorList>
            <person name="Patra A.K."/>
            <person name="Ho P.T."/>
            <person name="Jun S."/>
            <person name="Lee S.J."/>
            <person name="Kim Y."/>
            <person name="Won Y.J."/>
        </authorList>
    </citation>
    <scope>NUCLEOTIDE SEQUENCE [LARGE SCALE GENOMIC DNA]</scope>
    <source>
        <strain evidence="2">Wonlab-2016</strain>
    </source>
</reference>
<feature type="compositionally biased region" description="Basic and acidic residues" evidence="1">
    <location>
        <begin position="78"/>
        <end position="89"/>
    </location>
</feature>
<evidence type="ECO:0000256" key="1">
    <source>
        <dbReference type="SAM" id="MobiDB-lite"/>
    </source>
</evidence>
<sequence>MSVVFQHTPFSRTPAVIRVALKQVPLYQQVNSSPLTLIESDQSKTKKAAFILPLTVNCALPETPQFFNSAHTQKNPHFIKEHPASDRRSRTGTCE</sequence>